<accession>A0A139AIQ3</accession>
<organism evidence="2 3">
    <name type="scientific">Gonapodya prolifera (strain JEL478)</name>
    <name type="common">Monoblepharis prolifera</name>
    <dbReference type="NCBI Taxonomy" id="1344416"/>
    <lineage>
        <taxon>Eukaryota</taxon>
        <taxon>Fungi</taxon>
        <taxon>Fungi incertae sedis</taxon>
        <taxon>Chytridiomycota</taxon>
        <taxon>Chytridiomycota incertae sedis</taxon>
        <taxon>Monoblepharidomycetes</taxon>
        <taxon>Monoblepharidales</taxon>
        <taxon>Gonapodyaceae</taxon>
        <taxon>Gonapodya</taxon>
    </lineage>
</organism>
<dbReference type="OrthoDB" id="27593at2759"/>
<feature type="region of interest" description="Disordered" evidence="1">
    <location>
        <begin position="91"/>
        <end position="118"/>
    </location>
</feature>
<protein>
    <recommendedName>
        <fullName evidence="4">SH3 domain-containing protein</fullName>
    </recommendedName>
</protein>
<dbReference type="InterPro" id="IPR036028">
    <property type="entry name" value="SH3-like_dom_sf"/>
</dbReference>
<reference evidence="2 3" key="1">
    <citation type="journal article" date="2015" name="Genome Biol. Evol.">
        <title>Phylogenomic analyses indicate that early fungi evolved digesting cell walls of algal ancestors of land plants.</title>
        <authorList>
            <person name="Chang Y."/>
            <person name="Wang S."/>
            <person name="Sekimoto S."/>
            <person name="Aerts A.L."/>
            <person name="Choi C."/>
            <person name="Clum A."/>
            <person name="LaButti K.M."/>
            <person name="Lindquist E.A."/>
            <person name="Yee Ngan C."/>
            <person name="Ohm R.A."/>
            <person name="Salamov A.A."/>
            <person name="Grigoriev I.V."/>
            <person name="Spatafora J.W."/>
            <person name="Berbee M.L."/>
        </authorList>
    </citation>
    <scope>NUCLEOTIDE SEQUENCE [LARGE SCALE GENOMIC DNA]</scope>
    <source>
        <strain evidence="2 3">JEL478</strain>
    </source>
</reference>
<evidence type="ECO:0000256" key="1">
    <source>
        <dbReference type="SAM" id="MobiDB-lite"/>
    </source>
</evidence>
<feature type="compositionally biased region" description="Polar residues" evidence="1">
    <location>
        <begin position="91"/>
        <end position="103"/>
    </location>
</feature>
<evidence type="ECO:0008006" key="4">
    <source>
        <dbReference type="Google" id="ProtNLM"/>
    </source>
</evidence>
<dbReference type="SUPFAM" id="SSF50044">
    <property type="entry name" value="SH3-domain"/>
    <property type="match status" value="1"/>
</dbReference>
<evidence type="ECO:0000313" key="2">
    <source>
        <dbReference type="EMBL" id="KXS16692.1"/>
    </source>
</evidence>
<keyword evidence="3" id="KW-1185">Reference proteome</keyword>
<name>A0A139AIQ3_GONPJ</name>
<gene>
    <name evidence="2" type="ORF">M427DRAFT_289202</name>
</gene>
<sequence length="118" mass="12526">MAGSLDATDVAFDGPGAIAIRTYRPASDDELSIQTGQFVQIIKVSVMVSAWPVASPIPIHTILRTSIPQKHGIFPLDVLRLTDLVTSEVSSMGLQPPLSSLRTASRHAYTPGGQSAKT</sequence>
<evidence type="ECO:0000313" key="3">
    <source>
        <dbReference type="Proteomes" id="UP000070544"/>
    </source>
</evidence>
<dbReference type="AlphaFoldDB" id="A0A139AIQ3"/>
<dbReference type="Proteomes" id="UP000070544">
    <property type="component" value="Unassembled WGS sequence"/>
</dbReference>
<dbReference type="EMBL" id="KQ965751">
    <property type="protein sequence ID" value="KXS16692.1"/>
    <property type="molecule type" value="Genomic_DNA"/>
</dbReference>
<proteinExistence type="predicted"/>